<dbReference type="PANTHER" id="PTHR21847">
    <property type="entry name" value="EF-HAND CALCIUM-BINDING DOMAIN-CONTAINING PROTEIN 10"/>
    <property type="match status" value="1"/>
</dbReference>
<dbReference type="InterPro" id="IPR056587">
    <property type="entry name" value="EF_EFCAB10_C"/>
</dbReference>
<evidence type="ECO:0000313" key="2">
    <source>
        <dbReference type="EMBL" id="KAG8438584.1"/>
    </source>
</evidence>
<name>A0A8T2J561_9PIPI</name>
<accession>A0A8T2J561</accession>
<keyword evidence="3" id="KW-1185">Reference proteome</keyword>
<dbReference type="CDD" id="cd22976">
    <property type="entry name" value="DD_EFCAB10"/>
    <property type="match status" value="1"/>
</dbReference>
<dbReference type="InterPro" id="IPR011992">
    <property type="entry name" value="EF-hand-dom_pair"/>
</dbReference>
<dbReference type="Gene3D" id="1.20.890.10">
    <property type="entry name" value="cAMP-dependent protein kinase regulatory subunit, dimerization-anchoring domain"/>
    <property type="match status" value="1"/>
</dbReference>
<protein>
    <recommendedName>
        <fullName evidence="1">EF-hand domain-containing protein</fullName>
    </recommendedName>
</protein>
<feature type="domain" description="EF-hand" evidence="1">
    <location>
        <begin position="62"/>
        <end position="97"/>
    </location>
</feature>
<dbReference type="InterPro" id="IPR049760">
    <property type="entry name" value="DD_EFCAB10"/>
</dbReference>
<evidence type="ECO:0000259" key="1">
    <source>
        <dbReference type="PROSITE" id="PS50222"/>
    </source>
</evidence>
<dbReference type="PANTHER" id="PTHR21847:SF1">
    <property type="entry name" value="EF-HAND CALCIUM-BINDING DOMAIN-CONTAINING PROTEIN 10"/>
    <property type="match status" value="1"/>
</dbReference>
<dbReference type="SUPFAM" id="SSF47391">
    <property type="entry name" value="Dimerization-anchoring domain of cAMP-dependent PK regulatory subunit"/>
    <property type="match status" value="1"/>
</dbReference>
<dbReference type="SUPFAM" id="SSF47473">
    <property type="entry name" value="EF-hand"/>
    <property type="match status" value="1"/>
</dbReference>
<reference evidence="2" key="1">
    <citation type="thesis" date="2020" institute="ProQuest LLC" country="789 East Eisenhower Parkway, Ann Arbor, MI, USA">
        <title>Comparative Genomics and Chromosome Evolution.</title>
        <authorList>
            <person name="Mudd A.B."/>
        </authorList>
    </citation>
    <scope>NUCLEOTIDE SEQUENCE</scope>
    <source>
        <strain evidence="2">Female2</strain>
        <tissue evidence="2">Blood</tissue>
    </source>
</reference>
<dbReference type="InterPro" id="IPR002048">
    <property type="entry name" value="EF_hand_dom"/>
</dbReference>
<dbReference type="Pfam" id="PF24548">
    <property type="entry name" value="EF_EFCAB10_C"/>
    <property type="match status" value="1"/>
</dbReference>
<dbReference type="PROSITE" id="PS50222">
    <property type="entry name" value="EF_HAND_2"/>
    <property type="match status" value="1"/>
</dbReference>
<dbReference type="AlphaFoldDB" id="A0A8T2J561"/>
<gene>
    <name evidence="2" type="ORF">GDO86_004954</name>
</gene>
<evidence type="ECO:0000313" key="3">
    <source>
        <dbReference type="Proteomes" id="UP000812440"/>
    </source>
</evidence>
<dbReference type="EMBL" id="JAACNH010000006">
    <property type="protein sequence ID" value="KAG8438584.1"/>
    <property type="molecule type" value="Genomic_DNA"/>
</dbReference>
<dbReference type="OrthoDB" id="10260455at2759"/>
<proteinExistence type="predicted"/>
<sequence length="130" mass="14828">MAATREKEAEDYLRENRVLDLVNNLTSLLLYHQPERPREFLIKQLEKLKYARLSGVDYPCLFDDSNLDSIFGILDPAGQGYITGNQYMEALKTLGINISNAEEPTGKITLELFKHLMRSQLKNACATFKS</sequence>
<dbReference type="GO" id="GO:0005509">
    <property type="term" value="F:calcium ion binding"/>
    <property type="evidence" value="ECO:0007669"/>
    <property type="project" value="InterPro"/>
</dbReference>
<organism evidence="2 3">
    <name type="scientific">Hymenochirus boettgeri</name>
    <name type="common">Congo dwarf clawed frog</name>
    <dbReference type="NCBI Taxonomy" id="247094"/>
    <lineage>
        <taxon>Eukaryota</taxon>
        <taxon>Metazoa</taxon>
        <taxon>Chordata</taxon>
        <taxon>Craniata</taxon>
        <taxon>Vertebrata</taxon>
        <taxon>Euteleostomi</taxon>
        <taxon>Amphibia</taxon>
        <taxon>Batrachia</taxon>
        <taxon>Anura</taxon>
        <taxon>Pipoidea</taxon>
        <taxon>Pipidae</taxon>
        <taxon>Pipinae</taxon>
        <taxon>Hymenochirus</taxon>
    </lineage>
</organism>
<dbReference type="InterPro" id="IPR039879">
    <property type="entry name" value="EFC10"/>
</dbReference>
<dbReference type="Proteomes" id="UP000812440">
    <property type="component" value="Chromosome 3"/>
</dbReference>
<comment type="caution">
    <text evidence="2">The sequence shown here is derived from an EMBL/GenBank/DDBJ whole genome shotgun (WGS) entry which is preliminary data.</text>
</comment>